<evidence type="ECO:0000259" key="1">
    <source>
        <dbReference type="Pfam" id="PF13401"/>
    </source>
</evidence>
<dbReference type="AlphaFoldDB" id="W4L9V9"/>
<proteinExistence type="predicted"/>
<organism evidence="2 3">
    <name type="scientific">Entotheonella factor</name>
    <dbReference type="NCBI Taxonomy" id="1429438"/>
    <lineage>
        <taxon>Bacteria</taxon>
        <taxon>Pseudomonadati</taxon>
        <taxon>Nitrospinota/Tectimicrobiota group</taxon>
        <taxon>Candidatus Tectimicrobiota</taxon>
        <taxon>Candidatus Entotheonellia</taxon>
        <taxon>Candidatus Entotheonellales</taxon>
        <taxon>Candidatus Entotheonellaceae</taxon>
        <taxon>Candidatus Entotheonella</taxon>
    </lineage>
</organism>
<dbReference type="SUPFAM" id="SSF52540">
    <property type="entry name" value="P-loop containing nucleoside triphosphate hydrolases"/>
    <property type="match status" value="1"/>
</dbReference>
<sequence>MMASPAVPLINPYIAGNPVHGNMGFFGRRGVLRQVERILAAPGQNAVVLFGQRRVGKTSILLQLQHSLPPEPYTVIYHDLQDKARLPMGELLSELADELTFALNLEDCTEPFDDQGRAFQRNFLPQVYDHLQDPNQRLVLLFDEFDVLDVVQRERLPDNAAANQLFPMLRRWMREEPRLAFVFALGRNLHDLDGEFLSTFKGSQTVRVSVLTRDEAIELITSPESLRYSDDAIERIVTLTNGHPHLTQLLCSLCFDRACDQHDELPSAIPSITESDVDALVPLLFSRGENIFAWIWDGLPPAERIISSALAELFTDDNMTATEDEIEAALRNEGIRVITRDLQISPKNLVEWQLLEEHEKGQYRFLAV</sequence>
<dbReference type="EMBL" id="AZHW01001114">
    <property type="protein sequence ID" value="ETW94126.1"/>
    <property type="molecule type" value="Genomic_DNA"/>
</dbReference>
<name>W4L9V9_ENTF1</name>
<protein>
    <recommendedName>
        <fullName evidence="1">ORC1/DEAH AAA+ ATPase domain-containing protein</fullName>
    </recommendedName>
</protein>
<dbReference type="InterPro" id="IPR049945">
    <property type="entry name" value="AAA_22"/>
</dbReference>
<dbReference type="Proteomes" id="UP000019141">
    <property type="component" value="Unassembled WGS sequence"/>
</dbReference>
<keyword evidence="3" id="KW-1185">Reference proteome</keyword>
<dbReference type="Pfam" id="PF13401">
    <property type="entry name" value="AAA_22"/>
    <property type="match status" value="1"/>
</dbReference>
<dbReference type="InterPro" id="IPR027417">
    <property type="entry name" value="P-loop_NTPase"/>
</dbReference>
<dbReference type="Gene3D" id="3.40.50.300">
    <property type="entry name" value="P-loop containing nucleotide triphosphate hydrolases"/>
    <property type="match status" value="1"/>
</dbReference>
<feature type="domain" description="ORC1/DEAH AAA+ ATPase" evidence="1">
    <location>
        <begin position="43"/>
        <end position="190"/>
    </location>
</feature>
<evidence type="ECO:0000313" key="2">
    <source>
        <dbReference type="EMBL" id="ETW94126.1"/>
    </source>
</evidence>
<evidence type="ECO:0000313" key="3">
    <source>
        <dbReference type="Proteomes" id="UP000019141"/>
    </source>
</evidence>
<reference evidence="2 3" key="1">
    <citation type="journal article" date="2014" name="Nature">
        <title>An environmental bacterial taxon with a large and distinct metabolic repertoire.</title>
        <authorList>
            <person name="Wilson M.C."/>
            <person name="Mori T."/>
            <person name="Ruckert C."/>
            <person name="Uria A.R."/>
            <person name="Helf M.J."/>
            <person name="Takada K."/>
            <person name="Gernert C."/>
            <person name="Steffens U.A."/>
            <person name="Heycke N."/>
            <person name="Schmitt S."/>
            <person name="Rinke C."/>
            <person name="Helfrich E.J."/>
            <person name="Brachmann A.O."/>
            <person name="Gurgui C."/>
            <person name="Wakimoto T."/>
            <person name="Kracht M."/>
            <person name="Crusemann M."/>
            <person name="Hentschel U."/>
            <person name="Abe I."/>
            <person name="Matsunaga S."/>
            <person name="Kalinowski J."/>
            <person name="Takeyama H."/>
            <person name="Piel J."/>
        </authorList>
    </citation>
    <scope>NUCLEOTIDE SEQUENCE [LARGE SCALE GENOMIC DNA]</scope>
    <source>
        <strain evidence="3">TSY1</strain>
    </source>
</reference>
<comment type="caution">
    <text evidence="2">The sequence shown here is derived from an EMBL/GenBank/DDBJ whole genome shotgun (WGS) entry which is preliminary data.</text>
</comment>
<dbReference type="HOGENOM" id="CLU_662124_0_0_7"/>
<dbReference type="PANTHER" id="PTHR34301:SF8">
    <property type="entry name" value="ATPASE DOMAIN-CONTAINING PROTEIN"/>
    <property type="match status" value="1"/>
</dbReference>
<dbReference type="PANTHER" id="PTHR34301">
    <property type="entry name" value="DNA-BINDING PROTEIN-RELATED"/>
    <property type="match status" value="1"/>
</dbReference>
<accession>W4L9V9</accession>
<dbReference type="GO" id="GO:0016887">
    <property type="term" value="F:ATP hydrolysis activity"/>
    <property type="evidence" value="ECO:0007669"/>
    <property type="project" value="InterPro"/>
</dbReference>
<gene>
    <name evidence="2" type="ORF">ETSY1_36220</name>
</gene>